<protein>
    <recommendedName>
        <fullName evidence="6">RNA-binding protein KhpB</fullName>
    </recommendedName>
    <alternativeName>
        <fullName evidence="6">RNA-binding protein EloR</fullName>
    </alternativeName>
</protein>
<dbReference type="InterPro" id="IPR036867">
    <property type="entry name" value="R3H_dom_sf"/>
</dbReference>
<dbReference type="STRING" id="1286171.EAL2_c22240"/>
<feature type="region of interest" description="Jag_N domain" evidence="6">
    <location>
        <begin position="5"/>
        <end position="55"/>
    </location>
</feature>
<name>W8T6Y2_PEPAC</name>
<dbReference type="NCBIfam" id="NF041568">
    <property type="entry name" value="Jag_EloR"/>
    <property type="match status" value="1"/>
</dbReference>
<evidence type="ECO:0000256" key="6">
    <source>
        <dbReference type="HAMAP-Rule" id="MF_00867"/>
    </source>
</evidence>
<keyword evidence="1 6" id="KW-0963">Cytoplasm</keyword>
<dbReference type="HOGENOM" id="CLU_042512_0_1_9"/>
<dbReference type="InterPro" id="IPR038247">
    <property type="entry name" value="Jag_N_dom_sf"/>
</dbReference>
<comment type="similarity">
    <text evidence="6">Belongs to the KhpB RNA-binding protein family.</text>
</comment>
<comment type="domain">
    <text evidence="6">Has an N-terminal Jag-N domain and 2 RNA-binding domains (KH and R3H).</text>
</comment>
<evidence type="ECO:0000313" key="8">
    <source>
        <dbReference type="EMBL" id="AHM57504.1"/>
    </source>
</evidence>
<accession>W8T6Y2</accession>
<feature type="domain" description="R3H" evidence="7">
    <location>
        <begin position="142"/>
        <end position="208"/>
    </location>
</feature>
<evidence type="ECO:0000259" key="7">
    <source>
        <dbReference type="PROSITE" id="PS51061"/>
    </source>
</evidence>
<keyword evidence="5 6" id="KW-0961">Cell wall biogenesis/degradation</keyword>
<keyword evidence="2 6" id="KW-0694">RNA-binding</keyword>
<dbReference type="CDD" id="cd02644">
    <property type="entry name" value="R3H_jag"/>
    <property type="match status" value="1"/>
</dbReference>
<dbReference type="eggNOG" id="COG1847">
    <property type="taxonomic scope" value="Bacteria"/>
</dbReference>
<evidence type="ECO:0000256" key="1">
    <source>
        <dbReference type="ARBA" id="ARBA00022490"/>
    </source>
</evidence>
<dbReference type="Pfam" id="PF13083">
    <property type="entry name" value="KH_KhpA-B"/>
    <property type="match status" value="1"/>
</dbReference>
<dbReference type="KEGG" id="eac:EAL2_c22240"/>
<dbReference type="PROSITE" id="PS51061">
    <property type="entry name" value="R3H"/>
    <property type="match status" value="1"/>
</dbReference>
<dbReference type="Pfam" id="PF01424">
    <property type="entry name" value="R3H"/>
    <property type="match status" value="1"/>
</dbReference>
<evidence type="ECO:0000313" key="9">
    <source>
        <dbReference type="Proteomes" id="UP000019591"/>
    </source>
</evidence>
<comment type="function">
    <text evidence="6">A probable RNA chaperone. Forms a complex with KhpA which binds to cellular RNA and controls its expression. Plays a role in peptidoglycan (PG) homeostasis and cell length regulation.</text>
</comment>
<dbReference type="GO" id="GO:0071555">
    <property type="term" value="P:cell wall organization"/>
    <property type="evidence" value="ECO:0007669"/>
    <property type="project" value="UniProtKB-KW"/>
</dbReference>
<reference evidence="8 9" key="1">
    <citation type="journal article" date="2014" name="Genome Announc.">
        <title>Complete Genome Sequence of Amino Acid-Utilizing Eubacterium acidaminophilum al-2 (DSM 3953).</title>
        <authorList>
            <person name="Poehlein A."/>
            <person name="Andreesen J.R."/>
            <person name="Daniel R."/>
        </authorList>
    </citation>
    <scope>NUCLEOTIDE SEQUENCE [LARGE SCALE GENOMIC DNA]</scope>
    <source>
        <strain evidence="8 9">DSM 3953</strain>
    </source>
</reference>
<dbReference type="Gene3D" id="3.30.300.20">
    <property type="match status" value="1"/>
</dbReference>
<dbReference type="InterPro" id="IPR039247">
    <property type="entry name" value="KhpB"/>
</dbReference>
<dbReference type="Proteomes" id="UP000019591">
    <property type="component" value="Chromosome"/>
</dbReference>
<dbReference type="Pfam" id="PF14804">
    <property type="entry name" value="Jag_N"/>
    <property type="match status" value="1"/>
</dbReference>
<dbReference type="InterPro" id="IPR038008">
    <property type="entry name" value="Jag_KH"/>
</dbReference>
<dbReference type="Gene3D" id="3.30.1370.50">
    <property type="entry name" value="R3H-like domain"/>
    <property type="match status" value="1"/>
</dbReference>
<organism evidence="8 9">
    <name type="scientific">Peptoclostridium acidaminophilum DSM 3953</name>
    <dbReference type="NCBI Taxonomy" id="1286171"/>
    <lineage>
        <taxon>Bacteria</taxon>
        <taxon>Bacillati</taxon>
        <taxon>Bacillota</taxon>
        <taxon>Clostridia</taxon>
        <taxon>Peptostreptococcales</taxon>
        <taxon>Peptoclostridiaceae</taxon>
        <taxon>Peptoclostridium</taxon>
    </lineage>
</organism>
<dbReference type="PANTHER" id="PTHR35800:SF1">
    <property type="entry name" value="RNA-BINDING PROTEIN KHPB"/>
    <property type="match status" value="1"/>
</dbReference>
<dbReference type="EMBL" id="CP007452">
    <property type="protein sequence ID" value="AHM57504.1"/>
    <property type="molecule type" value="Genomic_DNA"/>
</dbReference>
<evidence type="ECO:0000256" key="4">
    <source>
        <dbReference type="ARBA" id="ARBA00023186"/>
    </source>
</evidence>
<dbReference type="GO" id="GO:0009252">
    <property type="term" value="P:peptidoglycan biosynthetic process"/>
    <property type="evidence" value="ECO:0007669"/>
    <property type="project" value="UniProtKB-UniRule"/>
</dbReference>
<dbReference type="GO" id="GO:0008360">
    <property type="term" value="P:regulation of cell shape"/>
    <property type="evidence" value="ECO:0007669"/>
    <property type="project" value="UniProtKB-KW"/>
</dbReference>
<dbReference type="InterPro" id="IPR015946">
    <property type="entry name" value="KH_dom-like_a/b"/>
</dbReference>
<dbReference type="SUPFAM" id="SSF82708">
    <property type="entry name" value="R3H domain"/>
    <property type="match status" value="1"/>
</dbReference>
<dbReference type="SMART" id="SM00393">
    <property type="entry name" value="R3H"/>
    <property type="match status" value="1"/>
</dbReference>
<dbReference type="SMART" id="SM01245">
    <property type="entry name" value="Jag_N"/>
    <property type="match status" value="1"/>
</dbReference>
<comment type="subcellular location">
    <subcellularLocation>
        <location evidence="6">Cytoplasm</location>
    </subcellularLocation>
</comment>
<dbReference type="InterPro" id="IPR001374">
    <property type="entry name" value="R3H_dom"/>
</dbReference>
<keyword evidence="9" id="KW-1185">Reference proteome</keyword>
<proteinExistence type="inferred from homology"/>
<comment type="subunit">
    <text evidence="6">Forms a complex with KhpA.</text>
</comment>
<gene>
    <name evidence="8" type="primary">jag</name>
    <name evidence="6" type="synonym">eloR</name>
    <name evidence="6" type="synonym">khpB</name>
    <name evidence="8" type="ORF">EAL2_c22240</name>
</gene>
<dbReference type="GO" id="GO:0003723">
    <property type="term" value="F:RNA binding"/>
    <property type="evidence" value="ECO:0007669"/>
    <property type="project" value="UniProtKB-UniRule"/>
</dbReference>
<sequence length="208" mass="23616">MKIVESAGKTIEEALEKALKELNATLDEVEYDVIEEPTKGFLGILGGKAGKIRVTLKENSNKVAKEFIDEVLKCMNVELSSSVDTEDGTLNIKFDGDDDQMGYIIGRRGETLDALQFITNLVVNKNSSEHKKVLMDVGNYRQKREESLIRFSKKMARSVVRKKKPVKLEPMNPYERRIIHAALQNDPYVRTYSEGEEPNRRVVIALKK</sequence>
<dbReference type="AlphaFoldDB" id="W8T6Y2"/>
<dbReference type="CDD" id="cd02414">
    <property type="entry name" value="KH-II_Jag"/>
    <property type="match status" value="1"/>
</dbReference>
<evidence type="ECO:0000256" key="2">
    <source>
        <dbReference type="ARBA" id="ARBA00022884"/>
    </source>
</evidence>
<dbReference type="HAMAP" id="MF_00867">
    <property type="entry name" value="KhpB"/>
    <property type="match status" value="1"/>
</dbReference>
<dbReference type="RefSeq" id="WP_025436423.1">
    <property type="nucleotide sequence ID" value="NZ_CP007452.1"/>
</dbReference>
<evidence type="ECO:0000256" key="3">
    <source>
        <dbReference type="ARBA" id="ARBA00022960"/>
    </source>
</evidence>
<dbReference type="PATRIC" id="fig|1286171.3.peg.2172"/>
<keyword evidence="4 6" id="KW-0143">Chaperone</keyword>
<evidence type="ECO:0000256" key="5">
    <source>
        <dbReference type="ARBA" id="ARBA00023316"/>
    </source>
</evidence>
<keyword evidence="3 6" id="KW-0133">Cell shape</keyword>
<dbReference type="Gene3D" id="3.30.30.80">
    <property type="entry name" value="probable RNA-binding protein from clostridium symbiosum atcc 14940"/>
    <property type="match status" value="1"/>
</dbReference>
<dbReference type="InterPro" id="IPR032782">
    <property type="entry name" value="KhpB_N"/>
</dbReference>
<dbReference type="OrthoDB" id="9794483at2"/>
<dbReference type="PANTHER" id="PTHR35800">
    <property type="entry name" value="PROTEIN JAG"/>
    <property type="match status" value="1"/>
</dbReference>
<dbReference type="InterPro" id="IPR034079">
    <property type="entry name" value="R3H_KhpB"/>
</dbReference>
<dbReference type="GO" id="GO:0005737">
    <property type="term" value="C:cytoplasm"/>
    <property type="evidence" value="ECO:0007669"/>
    <property type="project" value="UniProtKB-SubCell"/>
</dbReference>